<evidence type="ECO:0000313" key="3">
    <source>
        <dbReference type="Proteomes" id="UP000634229"/>
    </source>
</evidence>
<feature type="region of interest" description="Disordered" evidence="1">
    <location>
        <begin position="45"/>
        <end position="96"/>
    </location>
</feature>
<protein>
    <submittedName>
        <fullName evidence="2">Uncharacterized protein</fullName>
    </submittedName>
</protein>
<organism evidence="2 3">
    <name type="scientific">Streptomyces coffeae</name>
    <dbReference type="NCBI Taxonomy" id="621382"/>
    <lineage>
        <taxon>Bacteria</taxon>
        <taxon>Bacillati</taxon>
        <taxon>Actinomycetota</taxon>
        <taxon>Actinomycetes</taxon>
        <taxon>Kitasatosporales</taxon>
        <taxon>Streptomycetaceae</taxon>
        <taxon>Streptomyces</taxon>
    </lineage>
</organism>
<dbReference type="Proteomes" id="UP000634229">
    <property type="component" value="Unassembled WGS sequence"/>
</dbReference>
<evidence type="ECO:0000313" key="2">
    <source>
        <dbReference type="EMBL" id="MBL1098919.1"/>
    </source>
</evidence>
<name>A0ABS1NG07_9ACTN</name>
<accession>A0ABS1NG07</accession>
<feature type="compositionally biased region" description="Low complexity" evidence="1">
    <location>
        <begin position="46"/>
        <end position="56"/>
    </location>
</feature>
<evidence type="ECO:0000256" key="1">
    <source>
        <dbReference type="SAM" id="MobiDB-lite"/>
    </source>
</evidence>
<sequence>MNVEDRIRQQIAAARRRREARRQQRAEFAENRGYRLATRHRRKLRSLAADRASAADTPQQVFRGSPEIPGEPTVEVDRAGQPVFPGSRENLAEEDE</sequence>
<dbReference type="RefSeq" id="WP_201876303.1">
    <property type="nucleotide sequence ID" value="NZ_JAERRF010000010.1"/>
</dbReference>
<reference evidence="2 3" key="1">
    <citation type="submission" date="2021-01" db="EMBL/GenBank/DDBJ databases">
        <title>WGS of actinomycetes isolated from Thailand.</title>
        <authorList>
            <person name="Thawai C."/>
        </authorList>
    </citation>
    <scope>NUCLEOTIDE SEQUENCE [LARGE SCALE GENOMIC DNA]</scope>
    <source>
        <strain evidence="2 3">CA1R205</strain>
    </source>
</reference>
<keyword evidence="3" id="KW-1185">Reference proteome</keyword>
<proteinExistence type="predicted"/>
<dbReference type="EMBL" id="JAERRF010000010">
    <property type="protein sequence ID" value="MBL1098919.1"/>
    <property type="molecule type" value="Genomic_DNA"/>
</dbReference>
<gene>
    <name evidence="2" type="ORF">JK363_20065</name>
</gene>
<comment type="caution">
    <text evidence="2">The sequence shown here is derived from an EMBL/GenBank/DDBJ whole genome shotgun (WGS) entry which is preliminary data.</text>
</comment>